<evidence type="ECO:0000313" key="2">
    <source>
        <dbReference type="EMBL" id="KAL0462745.1"/>
    </source>
</evidence>
<sequence>MTASSTSIHLEDCPWTRSPQSNRGRRTPAKVNSSSPEVPRPGGTPARSVNQEDNDSPTFLSPANCLPQSTRVHSPSKPRILPDAYQKFGHTTRVQGSSRKS</sequence>
<comment type="caution">
    <text evidence="2">The sequence shown here is derived from an EMBL/GenBank/DDBJ whole genome shotgun (WGS) entry which is preliminary data.</text>
</comment>
<proteinExistence type="predicted"/>
<evidence type="ECO:0000256" key="1">
    <source>
        <dbReference type="SAM" id="MobiDB-lite"/>
    </source>
</evidence>
<feature type="region of interest" description="Disordered" evidence="1">
    <location>
        <begin position="1"/>
        <end position="101"/>
    </location>
</feature>
<feature type="compositionally biased region" description="Polar residues" evidence="1">
    <location>
        <begin position="92"/>
        <end position="101"/>
    </location>
</feature>
<name>A0AAW2YAA5_9LAMI</name>
<accession>A0AAW2YAA5</accession>
<dbReference type="EMBL" id="JACGWN010000001">
    <property type="protein sequence ID" value="KAL0462745.1"/>
    <property type="molecule type" value="Genomic_DNA"/>
</dbReference>
<reference evidence="2" key="1">
    <citation type="submission" date="2020-06" db="EMBL/GenBank/DDBJ databases">
        <authorList>
            <person name="Li T."/>
            <person name="Hu X."/>
            <person name="Zhang T."/>
            <person name="Song X."/>
            <person name="Zhang H."/>
            <person name="Dai N."/>
            <person name="Sheng W."/>
            <person name="Hou X."/>
            <person name="Wei L."/>
        </authorList>
    </citation>
    <scope>NUCLEOTIDE SEQUENCE</scope>
    <source>
        <strain evidence="2">KEN1</strain>
        <tissue evidence="2">Leaf</tissue>
    </source>
</reference>
<reference evidence="2" key="2">
    <citation type="journal article" date="2024" name="Plant">
        <title>Genomic evolution and insights into agronomic trait innovations of Sesamum species.</title>
        <authorList>
            <person name="Miao H."/>
            <person name="Wang L."/>
            <person name="Qu L."/>
            <person name="Liu H."/>
            <person name="Sun Y."/>
            <person name="Le M."/>
            <person name="Wang Q."/>
            <person name="Wei S."/>
            <person name="Zheng Y."/>
            <person name="Lin W."/>
            <person name="Duan Y."/>
            <person name="Cao H."/>
            <person name="Xiong S."/>
            <person name="Wang X."/>
            <person name="Wei L."/>
            <person name="Li C."/>
            <person name="Ma Q."/>
            <person name="Ju M."/>
            <person name="Zhao R."/>
            <person name="Li G."/>
            <person name="Mu C."/>
            <person name="Tian Q."/>
            <person name="Mei H."/>
            <person name="Zhang T."/>
            <person name="Gao T."/>
            <person name="Zhang H."/>
        </authorList>
    </citation>
    <scope>NUCLEOTIDE SEQUENCE</scope>
    <source>
        <strain evidence="2">KEN1</strain>
    </source>
</reference>
<feature type="compositionally biased region" description="Polar residues" evidence="1">
    <location>
        <begin position="47"/>
        <end position="73"/>
    </location>
</feature>
<organism evidence="2">
    <name type="scientific">Sesamum latifolium</name>
    <dbReference type="NCBI Taxonomy" id="2727402"/>
    <lineage>
        <taxon>Eukaryota</taxon>
        <taxon>Viridiplantae</taxon>
        <taxon>Streptophyta</taxon>
        <taxon>Embryophyta</taxon>
        <taxon>Tracheophyta</taxon>
        <taxon>Spermatophyta</taxon>
        <taxon>Magnoliopsida</taxon>
        <taxon>eudicotyledons</taxon>
        <taxon>Gunneridae</taxon>
        <taxon>Pentapetalae</taxon>
        <taxon>asterids</taxon>
        <taxon>lamiids</taxon>
        <taxon>Lamiales</taxon>
        <taxon>Pedaliaceae</taxon>
        <taxon>Sesamum</taxon>
    </lineage>
</organism>
<gene>
    <name evidence="2" type="ORF">Slati_0162100</name>
</gene>
<dbReference type="AlphaFoldDB" id="A0AAW2YAA5"/>
<protein>
    <submittedName>
        <fullName evidence="2">Uncharacterized protein</fullName>
    </submittedName>
</protein>